<dbReference type="EMBL" id="GBEZ01004318">
    <property type="protein sequence ID" value="JAC80889.1"/>
    <property type="molecule type" value="Transcribed_RNA"/>
</dbReference>
<feature type="region of interest" description="Disordered" evidence="1">
    <location>
        <begin position="21"/>
        <end position="81"/>
    </location>
</feature>
<protein>
    <submittedName>
        <fullName evidence="2">Uncharacterized protein</fullName>
    </submittedName>
</protein>
<gene>
    <name evidence="2" type="ORF">TSPGSL018_9184</name>
</gene>
<evidence type="ECO:0000256" key="1">
    <source>
        <dbReference type="SAM" id="MobiDB-lite"/>
    </source>
</evidence>
<feature type="compositionally biased region" description="Low complexity" evidence="1">
    <location>
        <begin position="40"/>
        <end position="56"/>
    </location>
</feature>
<dbReference type="AlphaFoldDB" id="A0A061SCV7"/>
<evidence type="ECO:0000313" key="2">
    <source>
        <dbReference type="EMBL" id="JAC80889.1"/>
    </source>
</evidence>
<organism evidence="2">
    <name type="scientific">Tetraselmis sp. GSL018</name>
    <dbReference type="NCBI Taxonomy" id="582737"/>
    <lineage>
        <taxon>Eukaryota</taxon>
        <taxon>Viridiplantae</taxon>
        <taxon>Chlorophyta</taxon>
        <taxon>core chlorophytes</taxon>
        <taxon>Chlorodendrophyceae</taxon>
        <taxon>Chlorodendrales</taxon>
        <taxon>Chlorodendraceae</taxon>
        <taxon>Tetraselmis</taxon>
    </lineage>
</organism>
<accession>A0A061SCV7</accession>
<name>A0A061SCV7_9CHLO</name>
<sequence length="298" mass="32041">MVLLVGKMQITAVKIRPAFSRTSDARHSVPRRVAVRSEYSSGPSSSSQTPGGSPTPEFGSQAAIPPPSDRFSSGSNEPIGSKLQKWMENPLTFLAMGPRAGLGALTSATEVVNRIPELQAEFEERMNFVINDPRPVSEKQEAIAKELESTLAELISTGEKVETDVLSQLSAQLPPEVLDAIPKDLKDAFPGLQPITEADPFSGEWEVAADETFTYSPGTNYEDPKPSSGSAPSLPHRILGAVTLSAGHEKSCCSLLSTLLAGIPFVCSSVLFLRFMRAMEVGWMGVGWIDLLGRHCTL</sequence>
<reference evidence="2" key="1">
    <citation type="submission" date="2014-05" db="EMBL/GenBank/DDBJ databases">
        <title>The transcriptome of the halophilic microalga Tetraselmis sp. GSL018 isolated from the Great Salt Lake, Utah.</title>
        <authorList>
            <person name="Jinkerson R.E."/>
            <person name="D'Adamo S."/>
            <person name="Posewitz M.C."/>
        </authorList>
    </citation>
    <scope>NUCLEOTIDE SEQUENCE</scope>
    <source>
        <strain evidence="2">GSL018</strain>
    </source>
</reference>
<proteinExistence type="predicted"/>